<dbReference type="InterPro" id="IPR005580">
    <property type="entry name" value="DbpA/CsdA_RNA-bd_dom"/>
</dbReference>
<comment type="function">
    <text evidence="5">DEAD-box RNA helicase involved in the assembly of the 50S ribosomal subunit. Has an RNA-dependent ATPase activity, which is specific for 23S rRNA, and a 3' to 5' RNA helicase activity that uses the energy of ATP hydrolysis to destabilize and unwind short rRNA duplexes.</text>
</comment>
<feature type="short sequence motif" description="Q motif" evidence="6">
    <location>
        <begin position="4"/>
        <end position="32"/>
    </location>
</feature>
<dbReference type="Pfam" id="PF03880">
    <property type="entry name" value="DbpA"/>
    <property type="match status" value="1"/>
</dbReference>
<dbReference type="EMBL" id="WJBC01000021">
    <property type="protein sequence ID" value="MBC3805187.1"/>
    <property type="molecule type" value="Genomic_DNA"/>
</dbReference>
<dbReference type="InterPro" id="IPR014001">
    <property type="entry name" value="Helicase_ATP-bd"/>
</dbReference>
<name>A0ABR6WX35_9FIRM</name>
<organism evidence="10 11">
    <name type="scientific">Acetobacterium fimetarium</name>
    <dbReference type="NCBI Taxonomy" id="52691"/>
    <lineage>
        <taxon>Bacteria</taxon>
        <taxon>Bacillati</taxon>
        <taxon>Bacillota</taxon>
        <taxon>Clostridia</taxon>
        <taxon>Eubacteriales</taxon>
        <taxon>Eubacteriaceae</taxon>
        <taxon>Acetobacterium</taxon>
    </lineage>
</organism>
<dbReference type="HAMAP" id="MF_00965">
    <property type="entry name" value="DEAD_helicase_DbpA"/>
    <property type="match status" value="1"/>
</dbReference>
<dbReference type="EC" id="3.6.4.13" evidence="5"/>
<dbReference type="SMART" id="SM00487">
    <property type="entry name" value="DEXDc"/>
    <property type="match status" value="1"/>
</dbReference>
<keyword evidence="5" id="KW-0963">Cytoplasm</keyword>
<keyword evidence="2 5" id="KW-0378">Hydrolase</keyword>
<dbReference type="PROSITE" id="PS51194">
    <property type="entry name" value="HELICASE_CTER"/>
    <property type="match status" value="1"/>
</dbReference>
<dbReference type="Pfam" id="PF00270">
    <property type="entry name" value="DEAD"/>
    <property type="match status" value="1"/>
</dbReference>
<dbReference type="RefSeq" id="WP_186843073.1">
    <property type="nucleotide sequence ID" value="NZ_WJBC01000021.1"/>
</dbReference>
<accession>A0ABR6WX35</accession>
<keyword evidence="5" id="KW-0694">RNA-binding</keyword>
<evidence type="ECO:0000259" key="7">
    <source>
        <dbReference type="PROSITE" id="PS51192"/>
    </source>
</evidence>
<dbReference type="PANTHER" id="PTHR47959">
    <property type="entry name" value="ATP-DEPENDENT RNA HELICASE RHLE-RELATED"/>
    <property type="match status" value="1"/>
</dbReference>
<comment type="catalytic activity">
    <reaction evidence="5">
        <text>ATP + H2O = ADP + phosphate + H(+)</text>
        <dbReference type="Rhea" id="RHEA:13065"/>
        <dbReference type="ChEBI" id="CHEBI:15377"/>
        <dbReference type="ChEBI" id="CHEBI:15378"/>
        <dbReference type="ChEBI" id="CHEBI:30616"/>
        <dbReference type="ChEBI" id="CHEBI:43474"/>
        <dbReference type="ChEBI" id="CHEBI:456216"/>
        <dbReference type="EC" id="3.6.4.13"/>
    </reaction>
</comment>
<feature type="domain" description="Helicase ATP-binding" evidence="7">
    <location>
        <begin position="35"/>
        <end position="205"/>
    </location>
</feature>
<dbReference type="Gene3D" id="3.40.50.300">
    <property type="entry name" value="P-loop containing nucleotide triphosphate hydrolases"/>
    <property type="match status" value="2"/>
</dbReference>
<dbReference type="InterPro" id="IPR027417">
    <property type="entry name" value="P-loop_NTPase"/>
</dbReference>
<comment type="caution">
    <text evidence="10">The sequence shown here is derived from an EMBL/GenBank/DDBJ whole genome shotgun (WGS) entry which is preliminary data.</text>
</comment>
<comment type="similarity">
    <text evidence="5">Belongs to the DEAD box helicase family. DbpA subfamily.</text>
</comment>
<evidence type="ECO:0000256" key="4">
    <source>
        <dbReference type="ARBA" id="ARBA00022840"/>
    </source>
</evidence>
<keyword evidence="5" id="KW-0690">Ribosome biogenesis</keyword>
<dbReference type="Proteomes" id="UP000603234">
    <property type="component" value="Unassembled WGS sequence"/>
</dbReference>
<evidence type="ECO:0000313" key="11">
    <source>
        <dbReference type="Proteomes" id="UP000603234"/>
    </source>
</evidence>
<evidence type="ECO:0000256" key="2">
    <source>
        <dbReference type="ARBA" id="ARBA00022801"/>
    </source>
</evidence>
<dbReference type="SUPFAM" id="SSF52540">
    <property type="entry name" value="P-loop containing nucleoside triphosphate hydrolases"/>
    <property type="match status" value="1"/>
</dbReference>
<dbReference type="PANTHER" id="PTHR47959:SF1">
    <property type="entry name" value="ATP-DEPENDENT RNA HELICASE DBPA"/>
    <property type="match status" value="1"/>
</dbReference>
<dbReference type="InterPro" id="IPR000629">
    <property type="entry name" value="RNA-helicase_DEAD-box_CS"/>
</dbReference>
<dbReference type="Gene3D" id="3.30.70.330">
    <property type="match status" value="1"/>
</dbReference>
<dbReference type="PROSITE" id="PS51195">
    <property type="entry name" value="Q_MOTIF"/>
    <property type="match status" value="1"/>
</dbReference>
<dbReference type="InterPro" id="IPR012677">
    <property type="entry name" value="Nucleotide-bd_a/b_plait_sf"/>
</dbReference>
<evidence type="ECO:0000259" key="9">
    <source>
        <dbReference type="PROSITE" id="PS51195"/>
    </source>
</evidence>
<dbReference type="CDD" id="cd00268">
    <property type="entry name" value="DEADc"/>
    <property type="match status" value="1"/>
</dbReference>
<sequence>MTINNFNNYPLGDEILKAIEKLNFTSPTKVQKAVIPVALEQKDILCKAQTGSGKTAAFGIPVCELLDWDENKPQVLVLTPTRELALQVREDIFNIGRFKRVKVSALYGKSPIKRQEKELKQKTHVVVGTPGRVMDHIDRGNLITDEIKYLIIDEADEMLNMGFIDQVEEIIDELPKNRVTMLFSATLEPEIQRLSKNYMNNPQLIEIEAEAKRTDAIEQCVYKTENADKLDILKAVLVVENPDSCIIFCNTQERVNAIYNSFGKNNQACEKIHGGMEQDERTLVMQRFKKGAFRYLIATDVAARGIDVQEISHVINYDVPWERETYVHRIGRTGRQGTAGKAITLVSYKEGRHFSEIEAYVEKEIIEKECPTQPEIDSLRPAFIEKLQEKPEEKMDKAHDLTSEIMKLHINAGKKTKMRPVDIVGTLCNINGMTAADIGVITILDVSTFVEILNNKGEQVLKELQTKNIKGRPRKVSVAEDKPVSVQRKRPVRRFC</sequence>
<comment type="domain">
    <text evidence="5">Contains an N-terminal domain that binds non-specifically to RNA and a C-terminal domain that binds specifically and tightly to hairpin 92 of 23S rRNA.</text>
</comment>
<evidence type="ECO:0000256" key="6">
    <source>
        <dbReference type="PROSITE-ProRule" id="PRU00552"/>
    </source>
</evidence>
<dbReference type="CDD" id="cd18787">
    <property type="entry name" value="SF2_C_DEAD"/>
    <property type="match status" value="1"/>
</dbReference>
<dbReference type="SMART" id="SM00490">
    <property type="entry name" value="HELICc"/>
    <property type="match status" value="1"/>
</dbReference>
<dbReference type="InterPro" id="IPR044742">
    <property type="entry name" value="DEAD/DEAH_RhlB"/>
</dbReference>
<keyword evidence="3 5" id="KW-0347">Helicase</keyword>
<keyword evidence="4 5" id="KW-0067">ATP-binding</keyword>
<dbReference type="InterPro" id="IPR050079">
    <property type="entry name" value="DEAD_box_RNA_helicase"/>
</dbReference>
<dbReference type="Pfam" id="PF00271">
    <property type="entry name" value="Helicase_C"/>
    <property type="match status" value="1"/>
</dbReference>
<feature type="region of interest" description="Involved in 23S rRNA binding" evidence="5">
    <location>
        <begin position="406"/>
        <end position="496"/>
    </location>
</feature>
<feature type="domain" description="DEAD-box RNA helicase Q" evidence="9">
    <location>
        <begin position="4"/>
        <end position="32"/>
    </location>
</feature>
<gene>
    <name evidence="5" type="primary">dbpA</name>
    <name evidence="10" type="ORF">GH808_12225</name>
</gene>
<dbReference type="InterPro" id="IPR014014">
    <property type="entry name" value="RNA_helicase_DEAD_Q_motif"/>
</dbReference>
<comment type="subcellular location">
    <subcellularLocation>
        <location evidence="5">Cytoplasm</location>
    </subcellularLocation>
</comment>
<dbReference type="PROSITE" id="PS51192">
    <property type="entry name" value="HELICASE_ATP_BIND_1"/>
    <property type="match status" value="1"/>
</dbReference>
<proteinExistence type="inferred from homology"/>
<reference evidence="10 11" key="1">
    <citation type="journal article" date="2020" name="mSystems">
        <title>Defining Genomic and Predicted Metabolic Features of the Acetobacterium Genus.</title>
        <authorList>
            <person name="Ross D.E."/>
            <person name="Marshall C.W."/>
            <person name="Gulliver D."/>
            <person name="May H.D."/>
            <person name="Norman R.S."/>
        </authorList>
    </citation>
    <scope>NUCLEOTIDE SEQUENCE [LARGE SCALE GENOMIC DNA]</scope>
    <source>
        <strain evidence="10 11">DSM 8238</strain>
    </source>
</reference>
<evidence type="ECO:0000256" key="1">
    <source>
        <dbReference type="ARBA" id="ARBA00022741"/>
    </source>
</evidence>
<protein>
    <recommendedName>
        <fullName evidence="5">ATP-dependent RNA helicase DbpA</fullName>
        <ecNumber evidence="5">3.6.4.13</ecNumber>
    </recommendedName>
</protein>
<evidence type="ECO:0000259" key="8">
    <source>
        <dbReference type="PROSITE" id="PS51194"/>
    </source>
</evidence>
<dbReference type="InterPro" id="IPR001650">
    <property type="entry name" value="Helicase_C-like"/>
</dbReference>
<keyword evidence="11" id="KW-1185">Reference proteome</keyword>
<dbReference type="InterPro" id="IPR028619">
    <property type="entry name" value="DEAD_helicase_DbpA"/>
</dbReference>
<dbReference type="GO" id="GO:0004386">
    <property type="term" value="F:helicase activity"/>
    <property type="evidence" value="ECO:0007669"/>
    <property type="project" value="UniProtKB-KW"/>
</dbReference>
<evidence type="ECO:0000313" key="10">
    <source>
        <dbReference type="EMBL" id="MBC3805187.1"/>
    </source>
</evidence>
<evidence type="ECO:0000256" key="3">
    <source>
        <dbReference type="ARBA" id="ARBA00022806"/>
    </source>
</evidence>
<feature type="domain" description="Helicase C-terminal" evidence="8">
    <location>
        <begin position="231"/>
        <end position="378"/>
    </location>
</feature>
<dbReference type="InterPro" id="IPR011545">
    <property type="entry name" value="DEAD/DEAH_box_helicase_dom"/>
</dbReference>
<keyword evidence="1 5" id="KW-0547">Nucleotide-binding</keyword>
<evidence type="ECO:0000256" key="5">
    <source>
        <dbReference type="HAMAP-Rule" id="MF_00965"/>
    </source>
</evidence>
<dbReference type="PROSITE" id="PS00039">
    <property type="entry name" value="DEAD_ATP_HELICASE"/>
    <property type="match status" value="1"/>
</dbReference>